<reference evidence="2 3" key="1">
    <citation type="submission" date="2020-02" db="EMBL/GenBank/DDBJ databases">
        <title>Rhodobacter translucens sp. nov., a novel bacterium isolated from activated sludge.</title>
        <authorList>
            <person name="Liu J."/>
        </authorList>
    </citation>
    <scope>NUCLEOTIDE SEQUENCE [LARGE SCALE GENOMIC DNA]</scope>
    <source>
        <strain evidence="2 3">HX-7-19</strain>
    </source>
</reference>
<gene>
    <name evidence="2" type="ORF">G5V65_10205</name>
</gene>
<evidence type="ECO:0000313" key="3">
    <source>
        <dbReference type="Proteomes" id="UP000474758"/>
    </source>
</evidence>
<organism evidence="2 3">
    <name type="scientific">Paragemmobacter kunshanensis</name>
    <dbReference type="NCBI Taxonomy" id="2583234"/>
    <lineage>
        <taxon>Bacteria</taxon>
        <taxon>Pseudomonadati</taxon>
        <taxon>Pseudomonadota</taxon>
        <taxon>Alphaproteobacteria</taxon>
        <taxon>Rhodobacterales</taxon>
        <taxon>Paracoccaceae</taxon>
        <taxon>Paragemmobacter</taxon>
    </lineage>
</organism>
<keyword evidence="3" id="KW-1185">Reference proteome</keyword>
<dbReference type="EMBL" id="JAALFE010000008">
    <property type="protein sequence ID" value="NGQ91270.1"/>
    <property type="molecule type" value="Genomic_DNA"/>
</dbReference>
<evidence type="ECO:0000313" key="2">
    <source>
        <dbReference type="EMBL" id="NGQ91270.1"/>
    </source>
</evidence>
<dbReference type="Proteomes" id="UP000474758">
    <property type="component" value="Unassembled WGS sequence"/>
</dbReference>
<dbReference type="AlphaFoldDB" id="A0A6M1TTA3"/>
<accession>A0A6M1TTA3</accession>
<protein>
    <submittedName>
        <fullName evidence="2">Uncharacterized protein</fullName>
    </submittedName>
</protein>
<evidence type="ECO:0000256" key="1">
    <source>
        <dbReference type="SAM" id="SignalP"/>
    </source>
</evidence>
<sequence length="165" mass="17632">MFKRTVAALSLAVMGATGSAGWAQSLEPWGSSDYWDVMIDPTLGNGCLIQSAFSDGSVVRVGLDRRSGTGYVTAFNEAWGDIEEGAIYPISFDLDGEGFEGEARGMYLEGVPGADIIFDNVDFFMSIAERQTMTLYHDGAEVMSIDLTGTMAGLAAVLECQDEQG</sequence>
<name>A0A6M1TTA3_9RHOB</name>
<proteinExistence type="predicted"/>
<keyword evidence="1" id="KW-0732">Signal</keyword>
<dbReference type="RefSeq" id="WP_165049626.1">
    <property type="nucleotide sequence ID" value="NZ_JAALFE010000008.1"/>
</dbReference>
<feature type="chain" id="PRO_5026824418" evidence="1">
    <location>
        <begin position="23"/>
        <end position="165"/>
    </location>
</feature>
<comment type="caution">
    <text evidence="2">The sequence shown here is derived from an EMBL/GenBank/DDBJ whole genome shotgun (WGS) entry which is preliminary data.</text>
</comment>
<feature type="signal peptide" evidence="1">
    <location>
        <begin position="1"/>
        <end position="22"/>
    </location>
</feature>